<dbReference type="HOGENOM" id="CLU_2125924_0_0_1"/>
<dbReference type="PANTHER" id="PTHR15241:SF304">
    <property type="entry name" value="RRM DOMAIN-CONTAINING PROTEIN"/>
    <property type="match status" value="1"/>
</dbReference>
<keyword evidence="4" id="KW-1185">Reference proteome</keyword>
<proteinExistence type="predicted"/>
<keyword evidence="1" id="KW-0694">RNA-binding</keyword>
<accession>V9FIA2</accession>
<name>V9FIA2_PHYNI</name>
<dbReference type="PROSITE" id="PS50102">
    <property type="entry name" value="RRM"/>
    <property type="match status" value="1"/>
</dbReference>
<dbReference type="InterPro" id="IPR035979">
    <property type="entry name" value="RBD_domain_sf"/>
</dbReference>
<feature type="domain" description="RRM" evidence="2">
    <location>
        <begin position="32"/>
        <end position="109"/>
    </location>
</feature>
<dbReference type="AlphaFoldDB" id="V9FIA2"/>
<dbReference type="GO" id="GO:0003723">
    <property type="term" value="F:RNA binding"/>
    <property type="evidence" value="ECO:0007669"/>
    <property type="project" value="UniProtKB-UniRule"/>
</dbReference>
<dbReference type="InterPro" id="IPR000504">
    <property type="entry name" value="RRM_dom"/>
</dbReference>
<comment type="caution">
    <text evidence="3">The sequence shown here is derived from an EMBL/GenBank/DDBJ whole genome shotgun (WGS) entry which is preliminary data.</text>
</comment>
<dbReference type="PANTHER" id="PTHR15241">
    <property type="entry name" value="TRANSFORMER-2-RELATED"/>
    <property type="match status" value="1"/>
</dbReference>
<evidence type="ECO:0000256" key="1">
    <source>
        <dbReference type="PROSITE-ProRule" id="PRU00176"/>
    </source>
</evidence>
<protein>
    <recommendedName>
        <fullName evidence="2">RRM domain-containing protein</fullName>
    </recommendedName>
</protein>
<dbReference type="Pfam" id="PF00076">
    <property type="entry name" value="RRM_1"/>
    <property type="match status" value="1"/>
</dbReference>
<dbReference type="PROSITE" id="PS51257">
    <property type="entry name" value="PROKAR_LIPOPROTEIN"/>
    <property type="match status" value="1"/>
</dbReference>
<evidence type="ECO:0000313" key="3">
    <source>
        <dbReference type="EMBL" id="ETI50127.1"/>
    </source>
</evidence>
<dbReference type="eggNOG" id="ENOG502S68Y">
    <property type="taxonomic scope" value="Eukaryota"/>
</dbReference>
<evidence type="ECO:0000259" key="2">
    <source>
        <dbReference type="PROSITE" id="PS50102"/>
    </source>
</evidence>
<dbReference type="EMBL" id="ANIZ01001055">
    <property type="protein sequence ID" value="ETI50127.1"/>
    <property type="molecule type" value="Genomic_DNA"/>
</dbReference>
<dbReference type="SMART" id="SM00360">
    <property type="entry name" value="RRM"/>
    <property type="match status" value="1"/>
</dbReference>
<reference evidence="3 4" key="1">
    <citation type="submission" date="2013-11" db="EMBL/GenBank/DDBJ databases">
        <title>The Genome Sequence of Phytophthora parasitica P1569.</title>
        <authorList>
            <consortium name="The Broad Institute Genomics Platform"/>
            <person name="Russ C."/>
            <person name="Tyler B."/>
            <person name="Panabieres F."/>
            <person name="Shan W."/>
            <person name="Tripathy S."/>
            <person name="Grunwald N."/>
            <person name="Machado M."/>
            <person name="Johnson C.S."/>
            <person name="Arredondo F."/>
            <person name="Hong C."/>
            <person name="Coffey M."/>
            <person name="Young S.K."/>
            <person name="Zeng Q."/>
            <person name="Gargeya S."/>
            <person name="Fitzgerald M."/>
            <person name="Abouelleil A."/>
            <person name="Alvarado L."/>
            <person name="Chapman S.B."/>
            <person name="Gainer-Dewar J."/>
            <person name="Goldberg J."/>
            <person name="Griggs A."/>
            <person name="Gujja S."/>
            <person name="Hansen M."/>
            <person name="Howarth C."/>
            <person name="Imamovic A."/>
            <person name="Ireland A."/>
            <person name="Larimer J."/>
            <person name="McCowan C."/>
            <person name="Murphy C."/>
            <person name="Pearson M."/>
            <person name="Poon T.W."/>
            <person name="Priest M."/>
            <person name="Roberts A."/>
            <person name="Saif S."/>
            <person name="Shea T."/>
            <person name="Sykes S."/>
            <person name="Wortman J."/>
            <person name="Nusbaum C."/>
            <person name="Birren B."/>
        </authorList>
    </citation>
    <scope>NUCLEOTIDE SEQUENCE [LARGE SCALE GENOMIC DNA]</scope>
    <source>
        <strain evidence="3 4">P1569</strain>
    </source>
</reference>
<evidence type="ECO:0000313" key="4">
    <source>
        <dbReference type="Proteomes" id="UP000018721"/>
    </source>
</evidence>
<dbReference type="SUPFAM" id="SSF54928">
    <property type="entry name" value="RNA-binding domain, RBD"/>
    <property type="match status" value="1"/>
</dbReference>
<sequence length="118" mass="12904">MAMRRGVLAMRTLHQSGHTASSAASSCRVLSTHVSVIGLHWKTDETRLREVFESYGTLEDAKLLTPEHSSMHLWASLVYSTFDEALEATSEMNGQELDGRLLRVSIVDPPTEGGSGAM</sequence>
<gene>
    <name evidence="3" type="ORF">F443_06250</name>
</gene>
<dbReference type="OrthoDB" id="439808at2759"/>
<dbReference type="CDD" id="cd00590">
    <property type="entry name" value="RRM_SF"/>
    <property type="match status" value="1"/>
</dbReference>
<dbReference type="Gene3D" id="3.30.70.330">
    <property type="match status" value="1"/>
</dbReference>
<dbReference type="InterPro" id="IPR012677">
    <property type="entry name" value="Nucleotide-bd_a/b_plait_sf"/>
</dbReference>
<organism evidence="3 4">
    <name type="scientific">Phytophthora nicotianae P1569</name>
    <dbReference type="NCBI Taxonomy" id="1317065"/>
    <lineage>
        <taxon>Eukaryota</taxon>
        <taxon>Sar</taxon>
        <taxon>Stramenopiles</taxon>
        <taxon>Oomycota</taxon>
        <taxon>Peronosporomycetes</taxon>
        <taxon>Peronosporales</taxon>
        <taxon>Peronosporaceae</taxon>
        <taxon>Phytophthora</taxon>
    </lineage>
</organism>
<dbReference type="Proteomes" id="UP000018721">
    <property type="component" value="Unassembled WGS sequence"/>
</dbReference>